<evidence type="ECO:0000313" key="1">
    <source>
        <dbReference type="EMBL" id="SES09689.1"/>
    </source>
</evidence>
<sequence>MDRFDYTDGDFCMDMGGGMMMDIQGHMMQDMGGGMAMDMESGEMHIVDNNSSFGSTFDDED</sequence>
<dbReference type="EMBL" id="FOGW01000031">
    <property type="protein sequence ID" value="SES09689.1"/>
    <property type="molecule type" value="Genomic_DNA"/>
</dbReference>
<dbReference type="Proteomes" id="UP000182471">
    <property type="component" value="Unassembled WGS sequence"/>
</dbReference>
<evidence type="ECO:0000313" key="2">
    <source>
        <dbReference type="Proteomes" id="UP000182471"/>
    </source>
</evidence>
<gene>
    <name evidence="1" type="ORF">SAMN02910429_02140</name>
</gene>
<keyword evidence="2" id="KW-1185">Reference proteome</keyword>
<accession>A0A1H9UK29</accession>
<name>A0A1H9UK29_9FIRM</name>
<reference evidence="2" key="1">
    <citation type="submission" date="2016-10" db="EMBL/GenBank/DDBJ databases">
        <authorList>
            <person name="Varghese N."/>
            <person name="Submissions S."/>
        </authorList>
    </citation>
    <scope>NUCLEOTIDE SEQUENCE [LARGE SCALE GENOMIC DNA]</scope>
    <source>
        <strain evidence="2">S1b</strain>
    </source>
</reference>
<protein>
    <submittedName>
        <fullName evidence="1">Uncharacterized protein</fullName>
    </submittedName>
</protein>
<proteinExistence type="predicted"/>
<organism evidence="1 2">
    <name type="scientific">Lachnobacterium bovis</name>
    <dbReference type="NCBI Taxonomy" id="140626"/>
    <lineage>
        <taxon>Bacteria</taxon>
        <taxon>Bacillati</taxon>
        <taxon>Bacillota</taxon>
        <taxon>Clostridia</taxon>
        <taxon>Lachnospirales</taxon>
        <taxon>Lachnospiraceae</taxon>
        <taxon>Lachnobacterium</taxon>
    </lineage>
</organism>
<dbReference type="AlphaFoldDB" id="A0A1H9UK29"/>
<dbReference type="RefSeq" id="WP_083383557.1">
    <property type="nucleotide sequence ID" value="NZ_FOGW01000031.1"/>
</dbReference>